<keyword evidence="10" id="KW-1133">Transmembrane helix</keyword>
<dbReference type="GO" id="GO:0005886">
    <property type="term" value="C:plasma membrane"/>
    <property type="evidence" value="ECO:0007669"/>
    <property type="project" value="UniProtKB-SubCell"/>
</dbReference>
<dbReference type="PANTHER" id="PTHR33044">
    <property type="entry name" value="BIFUNCTIONAL INHIBITOR/LIPID-TRANSFER PROTEIN/SEED STORAGE 2S ALBUMIN SUPERFAMILY PROTEIN-RELATED"/>
    <property type="match status" value="1"/>
</dbReference>
<comment type="subcellular location">
    <subcellularLocation>
        <location evidence="1">Cell membrane</location>
        <topology evidence="1">Lipid-anchor</topology>
        <topology evidence="1">GPI-anchor</topology>
    </subcellularLocation>
</comment>
<dbReference type="CDD" id="cd00010">
    <property type="entry name" value="AAI_LTSS"/>
    <property type="match status" value="1"/>
</dbReference>
<dbReference type="SUPFAM" id="SSF47699">
    <property type="entry name" value="Bifunctional inhibitor/lipid-transfer protein/seed storage 2S albumin"/>
    <property type="match status" value="1"/>
</dbReference>
<organism evidence="13 14">
    <name type="scientific">Acer yangbiense</name>
    <dbReference type="NCBI Taxonomy" id="1000413"/>
    <lineage>
        <taxon>Eukaryota</taxon>
        <taxon>Viridiplantae</taxon>
        <taxon>Streptophyta</taxon>
        <taxon>Embryophyta</taxon>
        <taxon>Tracheophyta</taxon>
        <taxon>Spermatophyta</taxon>
        <taxon>Magnoliopsida</taxon>
        <taxon>eudicotyledons</taxon>
        <taxon>Gunneridae</taxon>
        <taxon>Pentapetalae</taxon>
        <taxon>rosids</taxon>
        <taxon>malvids</taxon>
        <taxon>Sapindales</taxon>
        <taxon>Sapindaceae</taxon>
        <taxon>Hippocastanoideae</taxon>
        <taxon>Acereae</taxon>
        <taxon>Acer</taxon>
    </lineage>
</organism>
<proteinExistence type="inferred from homology"/>
<protein>
    <recommendedName>
        <fullName evidence="12">Bifunctional inhibitor/plant lipid transfer protein/seed storage helical domain-containing protein</fullName>
    </recommendedName>
</protein>
<keyword evidence="10" id="KW-0812">Transmembrane</keyword>
<evidence type="ECO:0000256" key="5">
    <source>
        <dbReference type="ARBA" id="ARBA00022729"/>
    </source>
</evidence>
<dbReference type="GO" id="GO:0006869">
    <property type="term" value="P:lipid transport"/>
    <property type="evidence" value="ECO:0007669"/>
    <property type="project" value="InterPro"/>
</dbReference>
<evidence type="ECO:0000256" key="9">
    <source>
        <dbReference type="SAM" id="MobiDB-lite"/>
    </source>
</evidence>
<accession>A0A5C7H7E3</accession>
<dbReference type="GO" id="GO:0098552">
    <property type="term" value="C:side of membrane"/>
    <property type="evidence" value="ECO:0007669"/>
    <property type="project" value="UniProtKB-KW"/>
</dbReference>
<feature type="chain" id="PRO_5022721122" description="Bifunctional inhibitor/plant lipid transfer protein/seed storage helical domain-containing protein" evidence="11">
    <location>
        <begin position="19"/>
        <end position="220"/>
    </location>
</feature>
<keyword evidence="4" id="KW-0336">GPI-anchor</keyword>
<sequence length="220" mass="22144">MTSRILLIVVCVMAVANSAVSRISKPPSHSPSPVPVPVPVPTPSHSSSSSPVLAPSPSDCSNVIYNMASCLSFLGNDSNETKPDSACCDGFKSVLHSGFECVCTAVSSSAQMGLDLNMTKAYTLPAACGVSVPSLNNCNNAKPPAKPPVSPVSPVAPVSPSHPPAPAKPPKANTPAPSQGGGTPELAPSPSTVSGSYSMSASLTFIIISMLVASFSLVSA</sequence>
<dbReference type="SMART" id="SM00499">
    <property type="entry name" value="AAI"/>
    <property type="match status" value="1"/>
</dbReference>
<dbReference type="PRINTS" id="PR00382">
    <property type="entry name" value="LIPIDTRNSFER"/>
</dbReference>
<feature type="compositionally biased region" description="Pro residues" evidence="9">
    <location>
        <begin position="28"/>
        <end position="42"/>
    </location>
</feature>
<dbReference type="InterPro" id="IPR000528">
    <property type="entry name" value="Plant_nsLTP"/>
</dbReference>
<dbReference type="GO" id="GO:0008289">
    <property type="term" value="F:lipid binding"/>
    <property type="evidence" value="ECO:0007669"/>
    <property type="project" value="InterPro"/>
</dbReference>
<keyword evidence="3" id="KW-1003">Cell membrane</keyword>
<evidence type="ECO:0000256" key="4">
    <source>
        <dbReference type="ARBA" id="ARBA00022622"/>
    </source>
</evidence>
<evidence type="ECO:0000256" key="3">
    <source>
        <dbReference type="ARBA" id="ARBA00022475"/>
    </source>
</evidence>
<evidence type="ECO:0000256" key="1">
    <source>
        <dbReference type="ARBA" id="ARBA00004609"/>
    </source>
</evidence>
<keyword evidence="7" id="KW-0325">Glycoprotein</keyword>
<gene>
    <name evidence="13" type="ORF">EZV62_022026</name>
</gene>
<dbReference type="Pfam" id="PF14368">
    <property type="entry name" value="LTP_2"/>
    <property type="match status" value="1"/>
</dbReference>
<evidence type="ECO:0000256" key="7">
    <source>
        <dbReference type="ARBA" id="ARBA00023180"/>
    </source>
</evidence>
<dbReference type="InterPro" id="IPR043325">
    <property type="entry name" value="LTSS"/>
</dbReference>
<dbReference type="OrthoDB" id="659547at2759"/>
<name>A0A5C7H7E3_9ROSI</name>
<feature type="region of interest" description="Disordered" evidence="9">
    <location>
        <begin position="22"/>
        <end position="53"/>
    </location>
</feature>
<dbReference type="Gene3D" id="1.10.110.10">
    <property type="entry name" value="Plant lipid-transfer and hydrophobic proteins"/>
    <property type="match status" value="1"/>
</dbReference>
<feature type="compositionally biased region" description="Pro residues" evidence="9">
    <location>
        <begin position="160"/>
        <end position="169"/>
    </location>
</feature>
<dbReference type="FunFam" id="1.10.110.10:FF:000001">
    <property type="entry name" value="Bifunctional inhibitor/lipid-transfer protein/seed storage 2S albumin superfamily protein"/>
    <property type="match status" value="1"/>
</dbReference>
<evidence type="ECO:0000256" key="10">
    <source>
        <dbReference type="SAM" id="Phobius"/>
    </source>
</evidence>
<evidence type="ECO:0000256" key="11">
    <source>
        <dbReference type="SAM" id="SignalP"/>
    </source>
</evidence>
<dbReference type="EMBL" id="VAHF01000010">
    <property type="protein sequence ID" value="TXG52857.1"/>
    <property type="molecule type" value="Genomic_DNA"/>
</dbReference>
<feature type="domain" description="Bifunctional inhibitor/plant lipid transfer protein/seed storage helical" evidence="12">
    <location>
        <begin position="60"/>
        <end position="138"/>
    </location>
</feature>
<dbReference type="InterPro" id="IPR016140">
    <property type="entry name" value="Bifunc_inhib/LTP/seed_store"/>
</dbReference>
<evidence type="ECO:0000313" key="14">
    <source>
        <dbReference type="Proteomes" id="UP000323000"/>
    </source>
</evidence>
<dbReference type="AlphaFoldDB" id="A0A5C7H7E3"/>
<reference evidence="14" key="1">
    <citation type="journal article" date="2019" name="Gigascience">
        <title>De novo genome assembly of the endangered Acer yangbiense, a plant species with extremely small populations endemic to Yunnan Province, China.</title>
        <authorList>
            <person name="Yang J."/>
            <person name="Wariss H.M."/>
            <person name="Tao L."/>
            <person name="Zhang R."/>
            <person name="Yun Q."/>
            <person name="Hollingsworth P."/>
            <person name="Dao Z."/>
            <person name="Luo G."/>
            <person name="Guo H."/>
            <person name="Ma Y."/>
            <person name="Sun W."/>
        </authorList>
    </citation>
    <scope>NUCLEOTIDE SEQUENCE [LARGE SCALE GENOMIC DNA]</scope>
    <source>
        <strain evidence="14">cv. Malutang</strain>
    </source>
</reference>
<keyword evidence="5 11" id="KW-0732">Signal</keyword>
<keyword evidence="14" id="KW-1185">Reference proteome</keyword>
<feature type="signal peptide" evidence="11">
    <location>
        <begin position="1"/>
        <end position="18"/>
    </location>
</feature>
<feature type="region of interest" description="Disordered" evidence="9">
    <location>
        <begin position="142"/>
        <end position="193"/>
    </location>
</feature>
<comment type="caution">
    <text evidence="13">The sequence shown here is derived from an EMBL/GenBank/DDBJ whole genome shotgun (WGS) entry which is preliminary data.</text>
</comment>
<keyword evidence="8" id="KW-0449">Lipoprotein</keyword>
<evidence type="ECO:0000256" key="2">
    <source>
        <dbReference type="ARBA" id="ARBA00009748"/>
    </source>
</evidence>
<dbReference type="Proteomes" id="UP000323000">
    <property type="component" value="Chromosome 10"/>
</dbReference>
<feature type="transmembrane region" description="Helical" evidence="10">
    <location>
        <begin position="197"/>
        <end position="218"/>
    </location>
</feature>
<dbReference type="InterPro" id="IPR036312">
    <property type="entry name" value="Bifun_inhib/LTP/seed_sf"/>
</dbReference>
<evidence type="ECO:0000256" key="6">
    <source>
        <dbReference type="ARBA" id="ARBA00023157"/>
    </source>
</evidence>
<keyword evidence="6" id="KW-1015">Disulfide bond</keyword>
<comment type="similarity">
    <text evidence="2">Belongs to the plant LTP family.</text>
</comment>
<evidence type="ECO:0000256" key="8">
    <source>
        <dbReference type="ARBA" id="ARBA00023288"/>
    </source>
</evidence>
<feature type="compositionally biased region" description="Low complexity" evidence="9">
    <location>
        <begin position="43"/>
        <end position="53"/>
    </location>
</feature>
<keyword evidence="10" id="KW-0472">Membrane</keyword>
<evidence type="ECO:0000313" key="13">
    <source>
        <dbReference type="EMBL" id="TXG52857.1"/>
    </source>
</evidence>
<evidence type="ECO:0000259" key="12">
    <source>
        <dbReference type="SMART" id="SM00499"/>
    </source>
</evidence>